<dbReference type="Proteomes" id="UP000004913">
    <property type="component" value="Unassembled WGS sequence"/>
</dbReference>
<dbReference type="STRING" id="742766.HMPREF9455_01205"/>
<reference evidence="2 3" key="1">
    <citation type="submission" date="2011-04" db="EMBL/GenBank/DDBJ databases">
        <title>The Genome Sequence of Dysgonomonas gadei ATCC BAA-286.</title>
        <authorList>
            <consortium name="The Broad Institute Genome Sequencing Platform"/>
            <person name="Earl A."/>
            <person name="Ward D."/>
            <person name="Feldgarden M."/>
            <person name="Gevers D."/>
            <person name="Pudlo N."/>
            <person name="Martens E."/>
            <person name="Allen-Vercoe E."/>
            <person name="Young S.K."/>
            <person name="Zeng Q."/>
            <person name="Gargeya S."/>
            <person name="Fitzgerald M."/>
            <person name="Haas B."/>
            <person name="Abouelleil A."/>
            <person name="Alvarado L."/>
            <person name="Arachchi H.M."/>
            <person name="Berlin A."/>
            <person name="Brown A."/>
            <person name="Chapman S.B."/>
            <person name="Chen Z."/>
            <person name="Dunbar C."/>
            <person name="Freedman E."/>
            <person name="Gearin G."/>
            <person name="Gellesch M."/>
            <person name="Goldberg J."/>
            <person name="Griggs A."/>
            <person name="Gujja S."/>
            <person name="Heiman D."/>
            <person name="Howarth C."/>
            <person name="Larson L."/>
            <person name="Lui A."/>
            <person name="MacDonald P.J.P."/>
            <person name="Mehta T."/>
            <person name="Montmayeur A."/>
            <person name="Murphy C."/>
            <person name="Neiman D."/>
            <person name="Pearson M."/>
            <person name="Priest M."/>
            <person name="Roberts A."/>
            <person name="Saif S."/>
            <person name="Shea T."/>
            <person name="Shenoy N."/>
            <person name="Sisk P."/>
            <person name="Stolte C."/>
            <person name="Sykes S."/>
            <person name="Yandava C."/>
            <person name="Wortman J."/>
            <person name="Nusbaum C."/>
            <person name="Birren B."/>
        </authorList>
    </citation>
    <scope>NUCLEOTIDE SEQUENCE [LARGE SCALE GENOMIC DNA]</scope>
    <source>
        <strain evidence="2 3">ATCC BAA-286</strain>
    </source>
</reference>
<proteinExistence type="predicted"/>
<evidence type="ECO:0000259" key="1">
    <source>
        <dbReference type="Pfam" id="PF04230"/>
    </source>
</evidence>
<comment type="caution">
    <text evidence="2">The sequence shown here is derived from an EMBL/GenBank/DDBJ whole genome shotgun (WGS) entry which is preliminary data.</text>
</comment>
<dbReference type="InterPro" id="IPR007345">
    <property type="entry name" value="Polysacch_pyruvyl_Trfase"/>
</dbReference>
<dbReference type="OrthoDB" id="9799278at2"/>
<sequence length="389" mass="45035">MKKVGLITIHRAINYGASLQAFALKTVIEREGFDCEIIDLLRPVHKDFVDTRRFNPLYSNVSANEKVTIIYFKQLLKKVLFFFTKQKKLSELNKVRNRIFKTFDEQEMKFSKKIYHNGDELYKNPPKYDVYVTGSDQVWNPKMPFHPEPYFLTFTNPDSKRISYAPSFGISELPLDLVSKYNLWINSIDFLSVREEHGAKIIKQISSRDAHVVLDPTLLLTGDEWLSYLPDVKKKEPFILLYTIGYSKRTIDLAYYLQSITGYQIIKIGMTVEDLSLENVKVIWNLGPKEFVSIFSQAAIVATSSFHGVAFSINFQKPFFSILNTSIHQSNGSRIESLLSILGLENRIIDNDSPLPKLKDIELDYQNVNIKLEQERRKSFSFLKEALNE</sequence>
<gene>
    <name evidence="2" type="ORF">HMPREF9455_01205</name>
</gene>
<organism evidence="2 3">
    <name type="scientific">Dysgonomonas gadei ATCC BAA-286</name>
    <dbReference type="NCBI Taxonomy" id="742766"/>
    <lineage>
        <taxon>Bacteria</taxon>
        <taxon>Pseudomonadati</taxon>
        <taxon>Bacteroidota</taxon>
        <taxon>Bacteroidia</taxon>
        <taxon>Bacteroidales</taxon>
        <taxon>Dysgonomonadaceae</taxon>
        <taxon>Dysgonomonas</taxon>
    </lineage>
</organism>
<evidence type="ECO:0000313" key="2">
    <source>
        <dbReference type="EMBL" id="EGK02955.1"/>
    </source>
</evidence>
<accession>F5IUQ5</accession>
<protein>
    <recommendedName>
        <fullName evidence="1">Polysaccharide pyruvyl transferase domain-containing protein</fullName>
    </recommendedName>
</protein>
<dbReference type="eggNOG" id="COG2327">
    <property type="taxonomic scope" value="Bacteria"/>
</dbReference>
<dbReference type="HOGENOM" id="CLU_025617_1_0_10"/>
<dbReference type="AlphaFoldDB" id="F5IUQ5"/>
<feature type="domain" description="Polysaccharide pyruvyl transferase" evidence="1">
    <location>
        <begin position="14"/>
        <end position="324"/>
    </location>
</feature>
<evidence type="ECO:0000313" key="3">
    <source>
        <dbReference type="Proteomes" id="UP000004913"/>
    </source>
</evidence>
<dbReference type="EMBL" id="ADLV01000015">
    <property type="protein sequence ID" value="EGK02955.1"/>
    <property type="molecule type" value="Genomic_DNA"/>
</dbReference>
<dbReference type="Pfam" id="PF04230">
    <property type="entry name" value="PS_pyruv_trans"/>
    <property type="match status" value="1"/>
</dbReference>
<keyword evidence="3" id="KW-1185">Reference proteome</keyword>
<name>F5IUQ5_9BACT</name>
<dbReference type="RefSeq" id="WP_006798720.1">
    <property type="nucleotide sequence ID" value="NZ_GL891980.1"/>
</dbReference>